<reference evidence="1 2" key="4">
    <citation type="journal article" date="2011" name="BMC Genomics">
        <title>RNA-Seq improves annotation of protein-coding genes in the cucumber genome.</title>
        <authorList>
            <person name="Li Z."/>
            <person name="Zhang Z."/>
            <person name="Yan P."/>
            <person name="Huang S."/>
            <person name="Fei Z."/>
            <person name="Lin K."/>
        </authorList>
    </citation>
    <scope>NUCLEOTIDE SEQUENCE [LARGE SCALE GENOMIC DNA]</scope>
    <source>
        <strain evidence="2">cv. 9930</strain>
    </source>
</reference>
<name>A0A0A0KCM6_CUCSA</name>
<dbReference type="EMBL" id="CM002928">
    <property type="protein sequence ID" value="KGN45501.1"/>
    <property type="molecule type" value="Genomic_DNA"/>
</dbReference>
<proteinExistence type="predicted"/>
<organism evidence="1 2">
    <name type="scientific">Cucumis sativus</name>
    <name type="common">Cucumber</name>
    <dbReference type="NCBI Taxonomy" id="3659"/>
    <lineage>
        <taxon>Eukaryota</taxon>
        <taxon>Viridiplantae</taxon>
        <taxon>Streptophyta</taxon>
        <taxon>Embryophyta</taxon>
        <taxon>Tracheophyta</taxon>
        <taxon>Spermatophyta</taxon>
        <taxon>Magnoliopsida</taxon>
        <taxon>eudicotyledons</taxon>
        <taxon>Gunneridae</taxon>
        <taxon>Pentapetalae</taxon>
        <taxon>rosids</taxon>
        <taxon>fabids</taxon>
        <taxon>Cucurbitales</taxon>
        <taxon>Cucurbitaceae</taxon>
        <taxon>Benincaseae</taxon>
        <taxon>Cucumis</taxon>
    </lineage>
</organism>
<gene>
    <name evidence="1" type="ORF">Csa_7G450590</name>
</gene>
<reference evidence="1 2" key="1">
    <citation type="journal article" date="2009" name="Nat. Genet.">
        <title>The genome of the cucumber, Cucumis sativus L.</title>
        <authorList>
            <person name="Huang S."/>
            <person name="Li R."/>
            <person name="Zhang Z."/>
            <person name="Li L."/>
            <person name="Gu X."/>
            <person name="Fan W."/>
            <person name="Lucas W.J."/>
            <person name="Wang X."/>
            <person name="Xie B."/>
            <person name="Ni P."/>
            <person name="Ren Y."/>
            <person name="Zhu H."/>
            <person name="Li J."/>
            <person name="Lin K."/>
            <person name="Jin W."/>
            <person name="Fei Z."/>
            <person name="Li G."/>
            <person name="Staub J."/>
            <person name="Kilian A."/>
            <person name="van der Vossen E.A."/>
            <person name="Wu Y."/>
            <person name="Guo J."/>
            <person name="He J."/>
            <person name="Jia Z."/>
            <person name="Ren Y."/>
            <person name="Tian G."/>
            <person name="Lu Y."/>
            <person name="Ruan J."/>
            <person name="Qian W."/>
            <person name="Wang M."/>
            <person name="Huang Q."/>
            <person name="Li B."/>
            <person name="Xuan Z."/>
            <person name="Cao J."/>
            <person name="Asan"/>
            <person name="Wu Z."/>
            <person name="Zhang J."/>
            <person name="Cai Q."/>
            <person name="Bai Y."/>
            <person name="Zhao B."/>
            <person name="Han Y."/>
            <person name="Li Y."/>
            <person name="Li X."/>
            <person name="Wang S."/>
            <person name="Shi Q."/>
            <person name="Liu S."/>
            <person name="Cho W.K."/>
            <person name="Kim J.Y."/>
            <person name="Xu Y."/>
            <person name="Heller-Uszynska K."/>
            <person name="Miao H."/>
            <person name="Cheng Z."/>
            <person name="Zhang S."/>
            <person name="Wu J."/>
            <person name="Yang Y."/>
            <person name="Kang H."/>
            <person name="Li M."/>
            <person name="Liang H."/>
            <person name="Ren X."/>
            <person name="Shi Z."/>
            <person name="Wen M."/>
            <person name="Jian M."/>
            <person name="Yang H."/>
            <person name="Zhang G."/>
            <person name="Yang Z."/>
            <person name="Chen R."/>
            <person name="Liu S."/>
            <person name="Li J."/>
            <person name="Ma L."/>
            <person name="Liu H."/>
            <person name="Zhou Y."/>
            <person name="Zhao J."/>
            <person name="Fang X."/>
            <person name="Li G."/>
            <person name="Fang L."/>
            <person name="Li Y."/>
            <person name="Liu D."/>
            <person name="Zheng H."/>
            <person name="Zhang Y."/>
            <person name="Qin N."/>
            <person name="Li Z."/>
            <person name="Yang G."/>
            <person name="Yang S."/>
            <person name="Bolund L."/>
            <person name="Kristiansen K."/>
            <person name="Zheng H."/>
            <person name="Li S."/>
            <person name="Zhang X."/>
            <person name="Yang H."/>
            <person name="Wang J."/>
            <person name="Sun R."/>
            <person name="Zhang B."/>
            <person name="Jiang S."/>
            <person name="Wang J."/>
            <person name="Du Y."/>
            <person name="Li S."/>
        </authorList>
    </citation>
    <scope>NUCLEOTIDE SEQUENCE [LARGE SCALE GENOMIC DNA]</scope>
    <source>
        <strain evidence="2">cv. 9930</strain>
    </source>
</reference>
<dbReference type="Proteomes" id="UP000029981">
    <property type="component" value="Chromosome 7"/>
</dbReference>
<sequence length="76" mass="8984">MLMAVVRCCSNSSHQWRRSNTKRPLIPQIWKLGENVIPFVERMSWDSISIAGHYLWQNGEFRRVGFRKNCTNLGYL</sequence>
<reference evidence="1 2" key="3">
    <citation type="journal article" date="2010" name="BMC Genomics">
        <title>Transcriptome sequencing and comparative analysis of cucumber flowers with different sex types.</title>
        <authorList>
            <person name="Guo S."/>
            <person name="Zheng Y."/>
            <person name="Joung J.G."/>
            <person name="Liu S."/>
            <person name="Zhang Z."/>
            <person name="Crasta O.R."/>
            <person name="Sobral B.W."/>
            <person name="Xu Y."/>
            <person name="Huang S."/>
            <person name="Fei Z."/>
        </authorList>
    </citation>
    <scope>NUCLEOTIDE SEQUENCE [LARGE SCALE GENOMIC DNA]</scope>
    <source>
        <strain evidence="2">cv. 9930</strain>
    </source>
</reference>
<dbReference type="AlphaFoldDB" id="A0A0A0KCM6"/>
<evidence type="ECO:0000313" key="2">
    <source>
        <dbReference type="Proteomes" id="UP000029981"/>
    </source>
</evidence>
<reference evidence="1 2" key="2">
    <citation type="journal article" date="2009" name="PLoS ONE">
        <title>An integrated genetic and cytogenetic map of the cucumber genome.</title>
        <authorList>
            <person name="Ren Y."/>
            <person name="Zhang Z."/>
            <person name="Liu J."/>
            <person name="Staub J.E."/>
            <person name="Han Y."/>
            <person name="Cheng Z."/>
            <person name="Li X."/>
            <person name="Lu J."/>
            <person name="Miao H."/>
            <person name="Kang H."/>
            <person name="Xie B."/>
            <person name="Gu X."/>
            <person name="Wang X."/>
            <person name="Du Y."/>
            <person name="Jin W."/>
            <person name="Huang S."/>
        </authorList>
    </citation>
    <scope>NUCLEOTIDE SEQUENCE [LARGE SCALE GENOMIC DNA]</scope>
    <source>
        <strain evidence="2">cv. 9930</strain>
    </source>
</reference>
<dbReference type="Gramene" id="KGN45501">
    <property type="protein sequence ID" value="KGN45501"/>
    <property type="gene ID" value="Csa_7G450590"/>
</dbReference>
<accession>A0A0A0KCM6</accession>
<protein>
    <submittedName>
        <fullName evidence="1">Uncharacterized protein</fullName>
    </submittedName>
</protein>
<evidence type="ECO:0000313" key="1">
    <source>
        <dbReference type="EMBL" id="KGN45501.1"/>
    </source>
</evidence>
<keyword evidence="2" id="KW-1185">Reference proteome</keyword>